<proteinExistence type="predicted"/>
<dbReference type="RefSeq" id="WP_170840831.1">
    <property type="nucleotide sequence ID" value="NZ_FOHE01000020.1"/>
</dbReference>
<evidence type="ECO:0000313" key="2">
    <source>
        <dbReference type="Proteomes" id="UP000198618"/>
    </source>
</evidence>
<organism evidence="1 2">
    <name type="scientific">Oceanobacillus limi</name>
    <dbReference type="NCBI Taxonomy" id="930131"/>
    <lineage>
        <taxon>Bacteria</taxon>
        <taxon>Bacillati</taxon>
        <taxon>Bacillota</taxon>
        <taxon>Bacilli</taxon>
        <taxon>Bacillales</taxon>
        <taxon>Bacillaceae</taxon>
        <taxon>Oceanobacillus</taxon>
    </lineage>
</organism>
<protein>
    <recommendedName>
        <fullName evidence="3">YjzC-like protein</fullName>
    </recommendedName>
</protein>
<name>A0A1I0GBV8_9BACI</name>
<gene>
    <name evidence="1" type="ORF">SAMN05216389_12060</name>
</gene>
<sequence>MQNETREYRTGQGVPATGQYLCQSGKTVQIAKGERFPSCPVSGNETTWTHDDR</sequence>
<reference evidence="1 2" key="1">
    <citation type="submission" date="2016-10" db="EMBL/GenBank/DDBJ databases">
        <authorList>
            <person name="de Groot N.N."/>
        </authorList>
    </citation>
    <scope>NUCLEOTIDE SEQUENCE [LARGE SCALE GENOMIC DNA]</scope>
    <source>
        <strain evidence="1 2">IBRC-M 10780</strain>
    </source>
</reference>
<keyword evidence="2" id="KW-1185">Reference proteome</keyword>
<dbReference type="EMBL" id="FOHE01000020">
    <property type="protein sequence ID" value="SET68404.1"/>
    <property type="molecule type" value="Genomic_DNA"/>
</dbReference>
<dbReference type="AlphaFoldDB" id="A0A1I0GBV8"/>
<evidence type="ECO:0000313" key="1">
    <source>
        <dbReference type="EMBL" id="SET68404.1"/>
    </source>
</evidence>
<dbReference type="Proteomes" id="UP000198618">
    <property type="component" value="Unassembled WGS sequence"/>
</dbReference>
<evidence type="ECO:0008006" key="3">
    <source>
        <dbReference type="Google" id="ProtNLM"/>
    </source>
</evidence>
<accession>A0A1I0GBV8</accession>